<dbReference type="GO" id="GO:0016052">
    <property type="term" value="P:carbohydrate catabolic process"/>
    <property type="evidence" value="ECO:0007669"/>
    <property type="project" value="TreeGrafter"/>
</dbReference>
<name>A0A972NPL0_9BURK</name>
<dbReference type="AlphaFoldDB" id="A0A972NPL0"/>
<dbReference type="RefSeq" id="WP_172164094.1">
    <property type="nucleotide sequence ID" value="NZ_WOEZ01000056.1"/>
</dbReference>
<dbReference type="InterPro" id="IPR036849">
    <property type="entry name" value="Enolase-like_C_sf"/>
</dbReference>
<proteinExistence type="predicted"/>
<dbReference type="PANTHER" id="PTHR13794:SF58">
    <property type="entry name" value="MITOCHONDRIAL ENOLASE SUPERFAMILY MEMBER 1"/>
    <property type="match status" value="1"/>
</dbReference>
<evidence type="ECO:0000256" key="2">
    <source>
        <dbReference type="ARBA" id="ARBA00022723"/>
    </source>
</evidence>
<dbReference type="PANTHER" id="PTHR13794">
    <property type="entry name" value="ENOLASE SUPERFAMILY, MANDELATE RACEMASE"/>
    <property type="match status" value="1"/>
</dbReference>
<keyword evidence="3" id="KW-0460">Magnesium</keyword>
<dbReference type="GO" id="GO:0009063">
    <property type="term" value="P:amino acid catabolic process"/>
    <property type="evidence" value="ECO:0007669"/>
    <property type="project" value="InterPro"/>
</dbReference>
<keyword evidence="2" id="KW-0479">Metal-binding</keyword>
<evidence type="ECO:0000313" key="6">
    <source>
        <dbReference type="Proteomes" id="UP000655523"/>
    </source>
</evidence>
<dbReference type="GO" id="GO:0000287">
    <property type="term" value="F:magnesium ion binding"/>
    <property type="evidence" value="ECO:0007669"/>
    <property type="project" value="TreeGrafter"/>
</dbReference>
<reference evidence="5 6" key="1">
    <citation type="submission" date="2019-11" db="EMBL/GenBank/DDBJ databases">
        <title>Metabolism of dissolved organic matter in forest soils.</title>
        <authorList>
            <person name="Cyle K.T."/>
            <person name="Wilhelm R.C."/>
            <person name="Martinez C.E."/>
        </authorList>
    </citation>
    <scope>NUCLEOTIDE SEQUENCE [LARGE SCALE GENOMIC DNA]</scope>
    <source>
        <strain evidence="5 6">5N</strain>
    </source>
</reference>
<dbReference type="GO" id="GO:0016836">
    <property type="term" value="F:hydro-lyase activity"/>
    <property type="evidence" value="ECO:0007669"/>
    <property type="project" value="TreeGrafter"/>
</dbReference>
<dbReference type="SFLD" id="SFLDS00001">
    <property type="entry name" value="Enolase"/>
    <property type="match status" value="1"/>
</dbReference>
<dbReference type="Gene3D" id="3.30.390.10">
    <property type="entry name" value="Enolase-like, N-terminal domain"/>
    <property type="match status" value="1"/>
</dbReference>
<organism evidence="5 6">
    <name type="scientific">Paraburkholderia elongata</name>
    <dbReference type="NCBI Taxonomy" id="2675747"/>
    <lineage>
        <taxon>Bacteria</taxon>
        <taxon>Pseudomonadati</taxon>
        <taxon>Pseudomonadota</taxon>
        <taxon>Betaproteobacteria</taxon>
        <taxon>Burkholderiales</taxon>
        <taxon>Burkholderiaceae</taxon>
        <taxon>Paraburkholderia</taxon>
    </lineage>
</organism>
<dbReference type="PROSITE" id="PS00909">
    <property type="entry name" value="MR_MLE_2"/>
    <property type="match status" value="1"/>
</dbReference>
<dbReference type="InterPro" id="IPR046945">
    <property type="entry name" value="RHMD-like"/>
</dbReference>
<dbReference type="InterPro" id="IPR013342">
    <property type="entry name" value="Mandelate_racemase_C"/>
</dbReference>
<comment type="caution">
    <text evidence="5">The sequence shown here is derived from an EMBL/GenBank/DDBJ whole genome shotgun (WGS) entry which is preliminary data.</text>
</comment>
<dbReference type="SUPFAM" id="SSF54826">
    <property type="entry name" value="Enolase N-terminal domain-like"/>
    <property type="match status" value="1"/>
</dbReference>
<sequence length="372" mass="40106">MKISNWNETSEKTNVPEVASVRIRPVMVPLDPPLRTASGVMASAPLVLVDVATEGGCVGHAYIFTYTPTVLPAVTRLLEDVSRLLIGEPLAPKAMMRKLRNRFVLLGTPGLMDMALAGLDMAMWDAHARSSGQSLVRLLGGEPRPIKAYASFGMDGLERALDVAASSVEAGFRAIKIKIGYPTLTEDLDVIRNVRRIIGPDIDLMVDYNQALSVPEAIRRGHALDAEGLTWIEEPTACDDLDGHAQIAAALKTPLQLGENSWGAKGMMTMISRRASDLAMPDLIKIGGVTGWLDAVSICEAWGVPVSNHFYQEMSAHLLALSPVAHYLEYFGLADAVLAAPSVSVNGYVMPSDNSGGDVEWNEDAVLRFTPD</sequence>
<keyword evidence="6" id="KW-1185">Reference proteome</keyword>
<evidence type="ECO:0000256" key="1">
    <source>
        <dbReference type="ARBA" id="ARBA00001946"/>
    </source>
</evidence>
<dbReference type="InterPro" id="IPR018110">
    <property type="entry name" value="Mandel_Rmase/mucon_lact_enz_CS"/>
</dbReference>
<dbReference type="InterPro" id="IPR013341">
    <property type="entry name" value="Mandelate_racemase_N_dom"/>
</dbReference>
<dbReference type="Gene3D" id="3.20.20.120">
    <property type="entry name" value="Enolase-like C-terminal domain"/>
    <property type="match status" value="1"/>
</dbReference>
<accession>A0A972NPL0</accession>
<evidence type="ECO:0000313" key="5">
    <source>
        <dbReference type="EMBL" id="NPT55325.1"/>
    </source>
</evidence>
<dbReference type="InterPro" id="IPR029065">
    <property type="entry name" value="Enolase_C-like"/>
</dbReference>
<evidence type="ECO:0000256" key="3">
    <source>
        <dbReference type="ARBA" id="ARBA00022842"/>
    </source>
</evidence>
<dbReference type="SFLD" id="SFLDG00179">
    <property type="entry name" value="mandelate_racemase"/>
    <property type="match status" value="1"/>
</dbReference>
<gene>
    <name evidence="5" type="ORF">GNZ13_12115</name>
</gene>
<protein>
    <submittedName>
        <fullName evidence="5">Mandelate racemase</fullName>
    </submittedName>
</protein>
<dbReference type="SMART" id="SM00922">
    <property type="entry name" value="MR_MLE"/>
    <property type="match status" value="1"/>
</dbReference>
<feature type="domain" description="Mandelate racemase/muconate lactonizing enzyme C-terminal" evidence="4">
    <location>
        <begin position="157"/>
        <end position="254"/>
    </location>
</feature>
<dbReference type="SUPFAM" id="SSF51604">
    <property type="entry name" value="Enolase C-terminal domain-like"/>
    <property type="match status" value="1"/>
</dbReference>
<comment type="cofactor">
    <cofactor evidence="1">
        <name>Mg(2+)</name>
        <dbReference type="ChEBI" id="CHEBI:18420"/>
    </cofactor>
</comment>
<evidence type="ECO:0000259" key="4">
    <source>
        <dbReference type="SMART" id="SM00922"/>
    </source>
</evidence>
<dbReference type="Pfam" id="PF02746">
    <property type="entry name" value="MR_MLE_N"/>
    <property type="match status" value="1"/>
</dbReference>
<dbReference type="Proteomes" id="UP000655523">
    <property type="component" value="Unassembled WGS sequence"/>
</dbReference>
<dbReference type="InterPro" id="IPR029017">
    <property type="entry name" value="Enolase-like_N"/>
</dbReference>
<dbReference type="EMBL" id="WOEZ01000056">
    <property type="protein sequence ID" value="NPT55325.1"/>
    <property type="molecule type" value="Genomic_DNA"/>
</dbReference>
<dbReference type="Pfam" id="PF13378">
    <property type="entry name" value="MR_MLE_C"/>
    <property type="match status" value="1"/>
</dbReference>